<name>A0A6J4INT1_9CHLR</name>
<feature type="non-terminal residue" evidence="2">
    <location>
        <position position="459"/>
    </location>
</feature>
<evidence type="ECO:0008006" key="3">
    <source>
        <dbReference type="Google" id="ProtNLM"/>
    </source>
</evidence>
<evidence type="ECO:0000256" key="1">
    <source>
        <dbReference type="SAM" id="Phobius"/>
    </source>
</evidence>
<evidence type="ECO:0000313" key="2">
    <source>
        <dbReference type="EMBL" id="CAA9255711.1"/>
    </source>
</evidence>
<reference evidence="2" key="1">
    <citation type="submission" date="2020-02" db="EMBL/GenBank/DDBJ databases">
        <authorList>
            <person name="Meier V. D."/>
        </authorList>
    </citation>
    <scope>NUCLEOTIDE SEQUENCE</scope>
    <source>
        <strain evidence="2">AVDCRST_MAG93</strain>
    </source>
</reference>
<feature type="transmembrane region" description="Helical" evidence="1">
    <location>
        <begin position="217"/>
        <end position="248"/>
    </location>
</feature>
<feature type="transmembrane region" description="Helical" evidence="1">
    <location>
        <begin position="291"/>
        <end position="311"/>
    </location>
</feature>
<feature type="transmembrane region" description="Helical" evidence="1">
    <location>
        <begin position="189"/>
        <end position="211"/>
    </location>
</feature>
<gene>
    <name evidence="2" type="ORF">AVDCRST_MAG93-1957</name>
</gene>
<proteinExistence type="predicted"/>
<accession>A0A6J4INT1</accession>
<feature type="transmembrane region" description="Helical" evidence="1">
    <location>
        <begin position="151"/>
        <end position="169"/>
    </location>
</feature>
<dbReference type="EMBL" id="CADCTR010000665">
    <property type="protein sequence ID" value="CAA9255711.1"/>
    <property type="molecule type" value="Genomic_DNA"/>
</dbReference>
<feature type="transmembrane region" description="Helical" evidence="1">
    <location>
        <begin position="112"/>
        <end position="131"/>
    </location>
</feature>
<feature type="transmembrane region" description="Helical" evidence="1">
    <location>
        <begin position="80"/>
        <end position="100"/>
    </location>
</feature>
<keyword evidence="1" id="KW-0812">Transmembrane</keyword>
<sequence>MFTQWSLTFTDLLFSFNLLLVQSALVVAFSLLFYVASRNWRNGVARATALMLAGVVVVYAGDVLLDKAQRLTTQQFLLRAQWLGIVLVPAAYLHLSDALLTSVGYQSLRRWWAVIGGYVAAAIFFVLAAATDLLVRDFVKNGPVAQFGSGPLLPLFALAFAFSTFGGIYNIHRARRRSHTSAGRRRLTYLGFSFLAPGLGVFPYLVIAGIGRTWPPALLLLLSNVANVGVAVMILVLAYSVAFQGVLLPERIVKQDFIRWLLIGPFVGVSIVLCVQLVPPLEAVLGLPRDTIMVFAIMIFTVIIPNLIDYLRPRLEGLMLWQDKEQIHWLRRIDRRAFTNSDLRRLLENTLVTICGVMQAESGFVAAPEGDGAIVKASAGPRHAIKRFLQQHMLVALLEDARAMPPRARGVTPETTSFLSVGGYNILSLYAATGDFLGVVAVAQPQVGLTLEVRGLIGT</sequence>
<feature type="transmembrane region" description="Helical" evidence="1">
    <location>
        <begin position="260"/>
        <end position="279"/>
    </location>
</feature>
<keyword evidence="1" id="KW-1133">Transmembrane helix</keyword>
<dbReference type="AlphaFoldDB" id="A0A6J4INT1"/>
<keyword evidence="1" id="KW-0472">Membrane</keyword>
<feature type="transmembrane region" description="Helical" evidence="1">
    <location>
        <begin position="12"/>
        <end position="36"/>
    </location>
</feature>
<protein>
    <recommendedName>
        <fullName evidence="3">Histidine kinase N-terminal 7TM region domain-containing protein</fullName>
    </recommendedName>
</protein>
<feature type="transmembrane region" description="Helical" evidence="1">
    <location>
        <begin position="43"/>
        <end position="60"/>
    </location>
</feature>
<organism evidence="2">
    <name type="scientific">uncultured Chloroflexia bacterium</name>
    <dbReference type="NCBI Taxonomy" id="1672391"/>
    <lineage>
        <taxon>Bacteria</taxon>
        <taxon>Bacillati</taxon>
        <taxon>Chloroflexota</taxon>
        <taxon>Chloroflexia</taxon>
        <taxon>environmental samples</taxon>
    </lineage>
</organism>